<protein>
    <submittedName>
        <fullName evidence="1">Uncharacterized protein</fullName>
    </submittedName>
</protein>
<accession>A0A5F2EYB6</accession>
<dbReference type="AlphaFoldDB" id="A0A2S0WPH1"/>
<dbReference type="RefSeq" id="WP_108579342.1">
    <property type="nucleotide sequence ID" value="NZ_CP026952.1"/>
</dbReference>
<dbReference type="EMBL" id="CP026952">
    <property type="protein sequence ID" value="AWB93201.1"/>
    <property type="molecule type" value="Genomic_DNA"/>
</dbReference>
<dbReference type="OrthoDB" id="3747834at2"/>
<keyword evidence="2" id="KW-1185">Reference proteome</keyword>
<dbReference type="KEGG" id="aez:C3E78_13860"/>
<name>A0A2S0WPH1_9ACTN</name>
<evidence type="ECO:0000313" key="2">
    <source>
        <dbReference type="Proteomes" id="UP000244384"/>
    </source>
</evidence>
<reference evidence="2" key="1">
    <citation type="submission" date="2018-01" db="EMBL/GenBank/DDBJ databases">
        <authorList>
            <person name="Li J."/>
        </authorList>
    </citation>
    <scope>NUCLEOTIDE SEQUENCE [LARGE SCALE GENOMIC DNA]</scope>
    <source>
        <strain evidence="2">592</strain>
    </source>
</reference>
<sequence>MSNRRIPRSRRAVGAIALLVSAVVVAVLGLVVSTVTVLVVATVYAVAAGGVAGRLLSNEIAQVRRDWAHDRAVLADEHRKVAVVRSREHIAFADQMSQRISLRDAQIANLRDALVTAEIELAQARERFSAERARRAALEADVTSARSDLESARVDLLAAQEALAASEAAEIQVRTELQAWQEAATEDGNGAQDRKLA</sequence>
<dbReference type="Proteomes" id="UP000244384">
    <property type="component" value="Chromosome"/>
</dbReference>
<evidence type="ECO:0000313" key="1">
    <source>
        <dbReference type="EMBL" id="AWB93201.1"/>
    </source>
</evidence>
<organism evidence="1 2">
    <name type="scientific">Aeromicrobium chenweiae</name>
    <dbReference type="NCBI Taxonomy" id="2079793"/>
    <lineage>
        <taxon>Bacteria</taxon>
        <taxon>Bacillati</taxon>
        <taxon>Actinomycetota</taxon>
        <taxon>Actinomycetes</taxon>
        <taxon>Propionibacteriales</taxon>
        <taxon>Nocardioidaceae</taxon>
        <taxon>Aeromicrobium</taxon>
    </lineage>
</organism>
<proteinExistence type="predicted"/>
<accession>A0A2S0WPH1</accession>
<gene>
    <name evidence="1" type="ORF">C3E78_13860</name>
</gene>